<evidence type="ECO:0000313" key="3">
    <source>
        <dbReference type="Proteomes" id="UP000226420"/>
    </source>
</evidence>
<accession>A0AAJ5BIK5</accession>
<comment type="caution">
    <text evidence="2">The sequence shown here is derived from an EMBL/GenBank/DDBJ whole genome shotgun (WGS) entry which is preliminary data.</text>
</comment>
<evidence type="ECO:0000256" key="1">
    <source>
        <dbReference type="SAM" id="MobiDB-lite"/>
    </source>
</evidence>
<dbReference type="Proteomes" id="UP000226420">
    <property type="component" value="Unassembled WGS sequence"/>
</dbReference>
<reference evidence="2 3" key="1">
    <citation type="submission" date="2016-10" db="EMBL/GenBank/DDBJ databases">
        <authorList>
            <person name="Varghese N."/>
            <person name="Submissions S."/>
        </authorList>
    </citation>
    <scope>NUCLEOTIDE SEQUENCE [LARGE SCALE GENOMIC DNA]</scope>
    <source>
        <strain evidence="2 3">DSM 5563</strain>
    </source>
</reference>
<organism evidence="2 3">
    <name type="scientific">Pragia fontium DSM 5563 = ATCC 49100</name>
    <dbReference type="NCBI Taxonomy" id="1122977"/>
    <lineage>
        <taxon>Bacteria</taxon>
        <taxon>Pseudomonadati</taxon>
        <taxon>Pseudomonadota</taxon>
        <taxon>Gammaproteobacteria</taxon>
        <taxon>Enterobacterales</taxon>
        <taxon>Budviciaceae</taxon>
        <taxon>Pragia</taxon>
    </lineage>
</organism>
<sequence>MDLGDVIQDSNTNKDVKDTRSVVQEEHQLGKAPRMINYSRG</sequence>
<proteinExistence type="predicted"/>
<feature type="compositionally biased region" description="Basic and acidic residues" evidence="1">
    <location>
        <begin position="12"/>
        <end position="29"/>
    </location>
</feature>
<evidence type="ECO:0000313" key="2">
    <source>
        <dbReference type="EMBL" id="SFD39456.1"/>
    </source>
</evidence>
<gene>
    <name evidence="2" type="ORF">SAMN02745723_11618</name>
</gene>
<dbReference type="EMBL" id="FOLW01000016">
    <property type="protein sequence ID" value="SFD39456.1"/>
    <property type="molecule type" value="Genomic_DNA"/>
</dbReference>
<protein>
    <submittedName>
        <fullName evidence="2">Uncharacterized protein</fullName>
    </submittedName>
</protein>
<dbReference type="AlphaFoldDB" id="A0AAJ5BIK5"/>
<feature type="region of interest" description="Disordered" evidence="1">
    <location>
        <begin position="1"/>
        <end position="41"/>
    </location>
</feature>
<name>A0AAJ5BIK5_9GAMM</name>